<keyword evidence="5" id="KW-1005">Bacterial flagellum biogenesis</keyword>
<keyword evidence="10" id="KW-0966">Cell projection</keyword>
<dbReference type="SUPFAM" id="SSF160527">
    <property type="entry name" value="V-type ATPase subunit E-like"/>
    <property type="match status" value="1"/>
</dbReference>
<protein>
    <recommendedName>
        <fullName evidence="3">Flagellar assembly protein FliH</fullName>
    </recommendedName>
</protein>
<evidence type="ECO:0000256" key="1">
    <source>
        <dbReference type="ARBA" id="ARBA00003041"/>
    </source>
</evidence>
<keyword evidence="6" id="KW-0653">Protein transport</keyword>
<keyword evidence="11" id="KW-1185">Reference proteome</keyword>
<keyword evidence="4" id="KW-0813">Transport</keyword>
<dbReference type="Pfam" id="PF02108">
    <property type="entry name" value="FliH"/>
    <property type="match status" value="1"/>
</dbReference>
<evidence type="ECO:0000256" key="2">
    <source>
        <dbReference type="ARBA" id="ARBA00006602"/>
    </source>
</evidence>
<dbReference type="PATRIC" id="fig|1560234.3.peg.507"/>
<evidence type="ECO:0000256" key="7">
    <source>
        <dbReference type="ARBA" id="ARBA00023225"/>
    </source>
</evidence>
<gene>
    <name evidence="10" type="ORF">SP90_08415</name>
</gene>
<comment type="caution">
    <text evidence="10">The sequence shown here is derived from an EMBL/GenBank/DDBJ whole genome shotgun (WGS) entry which is preliminary data.</text>
</comment>
<dbReference type="PANTHER" id="PTHR34982:SF1">
    <property type="entry name" value="FLAGELLAR ASSEMBLY PROTEIN FLIH"/>
    <property type="match status" value="1"/>
</dbReference>
<reference evidence="10 11" key="1">
    <citation type="submission" date="2015-01" db="EMBL/GenBank/DDBJ databases">
        <title>Desulfovibrio sp. JC271 draft genome sequence.</title>
        <authorList>
            <person name="Shivani Y."/>
            <person name="Subhash Y."/>
            <person name="Sasikala C."/>
            <person name="Ramana C.V."/>
        </authorList>
    </citation>
    <scope>NUCLEOTIDE SEQUENCE [LARGE SCALE GENOMIC DNA]</scope>
    <source>
        <strain evidence="10 11">JC271</strain>
    </source>
</reference>
<evidence type="ECO:0000256" key="8">
    <source>
        <dbReference type="SAM" id="Coils"/>
    </source>
</evidence>
<keyword evidence="8" id="KW-0175">Coiled coil</keyword>
<keyword evidence="10" id="KW-0969">Cilium</keyword>
<feature type="coiled-coil region" evidence="8">
    <location>
        <begin position="57"/>
        <end position="100"/>
    </location>
</feature>
<proteinExistence type="inferred from homology"/>
<dbReference type="PANTHER" id="PTHR34982">
    <property type="entry name" value="YOP PROTEINS TRANSLOCATION PROTEIN L"/>
    <property type="match status" value="1"/>
</dbReference>
<dbReference type="InterPro" id="IPR038495">
    <property type="entry name" value="ATPase_E_C"/>
</dbReference>
<organism evidence="10 11">
    <name type="scientific">Halodesulfovibrio spirochaetisodalis</name>
    <dbReference type="NCBI Taxonomy" id="1560234"/>
    <lineage>
        <taxon>Bacteria</taxon>
        <taxon>Pseudomonadati</taxon>
        <taxon>Thermodesulfobacteriota</taxon>
        <taxon>Desulfovibrionia</taxon>
        <taxon>Desulfovibrionales</taxon>
        <taxon>Desulfovibrionaceae</taxon>
        <taxon>Halodesulfovibrio</taxon>
    </lineage>
</organism>
<keyword evidence="10" id="KW-0282">Flagellum</keyword>
<comment type="similarity">
    <text evidence="2">Belongs to the FliH family.</text>
</comment>
<feature type="domain" description="Flagellar assembly protein FliH/Type III secretion system HrpE" evidence="9">
    <location>
        <begin position="100"/>
        <end position="226"/>
    </location>
</feature>
<dbReference type="GO" id="GO:0044781">
    <property type="term" value="P:bacterial-type flagellum organization"/>
    <property type="evidence" value="ECO:0007669"/>
    <property type="project" value="UniProtKB-KW"/>
</dbReference>
<dbReference type="STRING" id="1560234.SP90_08415"/>
<name>A0A1B7XD33_9BACT</name>
<dbReference type="AlphaFoldDB" id="A0A1B7XD33"/>
<evidence type="ECO:0000256" key="6">
    <source>
        <dbReference type="ARBA" id="ARBA00022927"/>
    </source>
</evidence>
<keyword evidence="7" id="KW-1006">Bacterial flagellum protein export</keyword>
<evidence type="ECO:0000259" key="9">
    <source>
        <dbReference type="Pfam" id="PF02108"/>
    </source>
</evidence>
<sequence length="244" mass="26818">MLAEPATPKGVAAWGTIFTGPGSANEHTLEGMEGSRSGQWDDATEAMYMERVRERAAERASGILAKAREEAEWLKEKARQEGYEQGCQRAQDELTALQQQHADSVSSVLGAIQGQCSNIFDSWRGDLVAIVRSAVERMCAVEMSENRQASLEKLFSEAVQILDERRQLVITVHPDDEEMVTGIIQNAQQHYTGLEAWKVKASAAVAAGGILVESQDGMVDNTITSRRVAVDEILDQLMIPEDQI</sequence>
<evidence type="ECO:0000256" key="3">
    <source>
        <dbReference type="ARBA" id="ARBA00016507"/>
    </source>
</evidence>
<dbReference type="Proteomes" id="UP000091979">
    <property type="component" value="Unassembled WGS sequence"/>
</dbReference>
<evidence type="ECO:0000313" key="11">
    <source>
        <dbReference type="Proteomes" id="UP000091979"/>
    </source>
</evidence>
<evidence type="ECO:0000256" key="4">
    <source>
        <dbReference type="ARBA" id="ARBA00022448"/>
    </source>
</evidence>
<dbReference type="GO" id="GO:0005829">
    <property type="term" value="C:cytosol"/>
    <property type="evidence" value="ECO:0007669"/>
    <property type="project" value="TreeGrafter"/>
</dbReference>
<evidence type="ECO:0000256" key="5">
    <source>
        <dbReference type="ARBA" id="ARBA00022795"/>
    </source>
</evidence>
<accession>A0A1B7XD33</accession>
<dbReference type="InterPro" id="IPR051472">
    <property type="entry name" value="T3SS_Stator/FliH"/>
</dbReference>
<dbReference type="EMBL" id="JXMS01000012">
    <property type="protein sequence ID" value="OBQ51914.1"/>
    <property type="molecule type" value="Genomic_DNA"/>
</dbReference>
<dbReference type="GO" id="GO:0015031">
    <property type="term" value="P:protein transport"/>
    <property type="evidence" value="ECO:0007669"/>
    <property type="project" value="UniProtKB-KW"/>
</dbReference>
<comment type="function">
    <text evidence="1">Needed for flagellar regrowth and assembly.</text>
</comment>
<evidence type="ECO:0000313" key="10">
    <source>
        <dbReference type="EMBL" id="OBQ51914.1"/>
    </source>
</evidence>
<dbReference type="Gene3D" id="3.30.2320.30">
    <property type="entry name" value="ATP synthase, E subunit, C-terminal"/>
    <property type="match status" value="1"/>
</dbReference>
<dbReference type="InterPro" id="IPR018035">
    <property type="entry name" value="Flagellar_FliH/T3SS_HrpE"/>
</dbReference>